<keyword evidence="2" id="KW-0545">Nucleotide biosynthesis</keyword>
<comment type="similarity">
    <text evidence="5">Belongs to the adenylate kinase family.</text>
</comment>
<evidence type="ECO:0000313" key="7">
    <source>
        <dbReference type="EMBL" id="OGY60158.1"/>
    </source>
</evidence>
<evidence type="ECO:0000256" key="5">
    <source>
        <dbReference type="RuleBase" id="RU003330"/>
    </source>
</evidence>
<keyword evidence="3 6" id="KW-0547">Nucleotide-binding</keyword>
<accession>A0A1G1Z6B5</accession>
<gene>
    <name evidence="7" type="ORF">A3B23_00055</name>
</gene>
<dbReference type="PANTHER" id="PTHR23359">
    <property type="entry name" value="NUCLEOTIDE KINASE"/>
    <property type="match status" value="1"/>
</dbReference>
<evidence type="ECO:0000256" key="2">
    <source>
        <dbReference type="ARBA" id="ARBA00022727"/>
    </source>
</evidence>
<evidence type="ECO:0000313" key="8">
    <source>
        <dbReference type="Proteomes" id="UP000178744"/>
    </source>
</evidence>
<name>A0A1G1Z6B5_9BACT</name>
<dbReference type="CDD" id="cd01428">
    <property type="entry name" value="ADK"/>
    <property type="match status" value="1"/>
</dbReference>
<dbReference type="GO" id="GO:0004017">
    <property type="term" value="F:AMP kinase activity"/>
    <property type="evidence" value="ECO:0007669"/>
    <property type="project" value="UniProtKB-EC"/>
</dbReference>
<sequence>MNKAIIMYAPPGAGKGTQAKLLVEKFHLVHFDTGAYIENLVHDPVKLKSKTVQRERRIYDTGTLNTPSWVLKIVKQHTKEIHDAGLGVVFSGSPRTMFEAFGDAKTEGFISFLTRAYGKENIIFIQLIVDASKSVLRNNRRLVCSMCRSSVLGIYHHLKICPSCGGKLVKRTLDNPEKHKMRIEQYIQRTKPILQELRRHGYRIVSIDGTPMPYAVFRNIVKKISR</sequence>
<evidence type="ECO:0000256" key="6">
    <source>
        <dbReference type="RuleBase" id="RU003331"/>
    </source>
</evidence>
<dbReference type="GO" id="GO:0005524">
    <property type="term" value="F:ATP binding"/>
    <property type="evidence" value="ECO:0007669"/>
    <property type="project" value="UniProtKB-KW"/>
</dbReference>
<keyword evidence="1 5" id="KW-0808">Transferase</keyword>
<comment type="subunit">
    <text evidence="6">Monomer.</text>
</comment>
<dbReference type="EMBL" id="MHIY01000007">
    <property type="protein sequence ID" value="OGY60158.1"/>
    <property type="molecule type" value="Genomic_DNA"/>
</dbReference>
<evidence type="ECO:0000256" key="1">
    <source>
        <dbReference type="ARBA" id="ARBA00022679"/>
    </source>
</evidence>
<dbReference type="AlphaFoldDB" id="A0A1G1Z6B5"/>
<dbReference type="EC" id="2.7.4.3" evidence="6"/>
<comment type="subcellular location">
    <subcellularLocation>
        <location evidence="6">Cytoplasm</location>
    </subcellularLocation>
</comment>
<dbReference type="Proteomes" id="UP000178744">
    <property type="component" value="Unassembled WGS sequence"/>
</dbReference>
<dbReference type="Gene3D" id="3.40.50.300">
    <property type="entry name" value="P-loop containing nucleotide triphosphate hydrolases"/>
    <property type="match status" value="1"/>
</dbReference>
<proteinExistence type="inferred from homology"/>
<reference evidence="7 8" key="1">
    <citation type="journal article" date="2016" name="Nat. Commun.">
        <title>Thousands of microbial genomes shed light on interconnected biogeochemical processes in an aquifer system.</title>
        <authorList>
            <person name="Anantharaman K."/>
            <person name="Brown C.T."/>
            <person name="Hug L.A."/>
            <person name="Sharon I."/>
            <person name="Castelle C.J."/>
            <person name="Probst A.J."/>
            <person name="Thomas B.C."/>
            <person name="Singh A."/>
            <person name="Wilkins M.J."/>
            <person name="Karaoz U."/>
            <person name="Brodie E.L."/>
            <person name="Williams K.H."/>
            <person name="Hubbard S.S."/>
            <person name="Banfield J.F."/>
        </authorList>
    </citation>
    <scope>NUCLEOTIDE SEQUENCE [LARGE SCALE GENOMIC DNA]</scope>
</reference>
<comment type="catalytic activity">
    <reaction evidence="6">
        <text>AMP + ATP = 2 ADP</text>
        <dbReference type="Rhea" id="RHEA:12973"/>
        <dbReference type="ChEBI" id="CHEBI:30616"/>
        <dbReference type="ChEBI" id="CHEBI:456215"/>
        <dbReference type="ChEBI" id="CHEBI:456216"/>
        <dbReference type="EC" id="2.7.4.3"/>
    </reaction>
</comment>
<dbReference type="InterPro" id="IPR027417">
    <property type="entry name" value="P-loop_NTPase"/>
</dbReference>
<dbReference type="Pfam" id="PF00406">
    <property type="entry name" value="ADK"/>
    <property type="match status" value="1"/>
</dbReference>
<dbReference type="PRINTS" id="PR00094">
    <property type="entry name" value="ADENYLTKNASE"/>
</dbReference>
<comment type="caution">
    <text evidence="7">The sequence shown here is derived from an EMBL/GenBank/DDBJ whole genome shotgun (WGS) entry which is preliminary data.</text>
</comment>
<dbReference type="SUPFAM" id="SSF52540">
    <property type="entry name" value="P-loop containing nucleoside triphosphate hydrolases"/>
    <property type="match status" value="1"/>
</dbReference>
<evidence type="ECO:0000256" key="3">
    <source>
        <dbReference type="ARBA" id="ARBA00022741"/>
    </source>
</evidence>
<dbReference type="STRING" id="1797690.A3B23_00055"/>
<protein>
    <recommendedName>
        <fullName evidence="6">Adenylate kinase</fullName>
        <ecNumber evidence="6">2.7.4.3</ecNumber>
    </recommendedName>
</protein>
<evidence type="ECO:0000256" key="4">
    <source>
        <dbReference type="ARBA" id="ARBA00022777"/>
    </source>
</evidence>
<dbReference type="InterPro" id="IPR000850">
    <property type="entry name" value="Adenylat/UMP-CMP_kin"/>
</dbReference>
<keyword evidence="6" id="KW-0067">ATP-binding</keyword>
<organism evidence="7 8">
    <name type="scientific">Candidatus Colwellbacteria bacterium RIFCSPLOWO2_01_FULL_48_10</name>
    <dbReference type="NCBI Taxonomy" id="1797690"/>
    <lineage>
        <taxon>Bacteria</taxon>
        <taxon>Candidatus Colwelliibacteriota</taxon>
    </lineage>
</organism>
<dbReference type="GO" id="GO:0005737">
    <property type="term" value="C:cytoplasm"/>
    <property type="evidence" value="ECO:0007669"/>
    <property type="project" value="UniProtKB-SubCell"/>
</dbReference>
<keyword evidence="4 5" id="KW-0418">Kinase</keyword>